<dbReference type="Proteomes" id="UP000235464">
    <property type="component" value="Chromosome I"/>
</dbReference>
<keyword evidence="2" id="KW-1185">Reference proteome</keyword>
<gene>
    <name evidence="1" type="ORF">SCNRRL3882_1991</name>
</gene>
<name>A0A2N9B5A5_STRCX</name>
<evidence type="ECO:0000313" key="1">
    <source>
        <dbReference type="EMBL" id="SOR78524.1"/>
    </source>
</evidence>
<dbReference type="AlphaFoldDB" id="A0A2N9B5A5"/>
<reference evidence="2" key="1">
    <citation type="submission" date="2017-11" db="EMBL/GenBank/DDBJ databases">
        <authorList>
            <person name="Wibberg D."/>
        </authorList>
    </citation>
    <scope>NUCLEOTIDE SEQUENCE [LARGE SCALE GENOMIC DNA]</scope>
</reference>
<dbReference type="EMBL" id="LT963352">
    <property type="protein sequence ID" value="SOR78524.1"/>
    <property type="molecule type" value="Genomic_DNA"/>
</dbReference>
<organism evidence="1 2">
    <name type="scientific">Streptomyces chartreusis NRRL 3882</name>
    <dbReference type="NCBI Taxonomy" id="1079985"/>
    <lineage>
        <taxon>Bacteria</taxon>
        <taxon>Bacillati</taxon>
        <taxon>Actinomycetota</taxon>
        <taxon>Actinomycetes</taxon>
        <taxon>Kitasatosporales</taxon>
        <taxon>Streptomycetaceae</taxon>
        <taxon>Streptomyces</taxon>
    </lineage>
</organism>
<accession>A0A2N9B5A5</accession>
<sequence>MHPTAELIGAAAALVALGILTLASVRSISRRKDVSPGTR</sequence>
<protein>
    <submittedName>
        <fullName evidence="1">Uncharacterized protein</fullName>
    </submittedName>
</protein>
<evidence type="ECO:0000313" key="2">
    <source>
        <dbReference type="Proteomes" id="UP000235464"/>
    </source>
</evidence>
<proteinExistence type="predicted"/>